<dbReference type="InterPro" id="IPR006119">
    <property type="entry name" value="Resolv_N"/>
</dbReference>
<organism evidence="4">
    <name type="scientific">Siphoviridae sp. ctvNP11</name>
    <dbReference type="NCBI Taxonomy" id="2825721"/>
    <lineage>
        <taxon>Viruses</taxon>
        <taxon>Duplodnaviria</taxon>
        <taxon>Heunggongvirae</taxon>
        <taxon>Uroviricota</taxon>
        <taxon>Caudoviricetes</taxon>
    </lineage>
</organism>
<dbReference type="PANTHER" id="PTHR30461:SF23">
    <property type="entry name" value="DNA RECOMBINASE-RELATED"/>
    <property type="match status" value="1"/>
</dbReference>
<protein>
    <submittedName>
        <fullName evidence="4">Integrase</fullName>
    </submittedName>
</protein>
<dbReference type="Gene3D" id="3.40.50.1390">
    <property type="entry name" value="Resolvase, N-terminal catalytic domain"/>
    <property type="match status" value="1"/>
</dbReference>
<feature type="region of interest" description="Disordered" evidence="1">
    <location>
        <begin position="611"/>
        <end position="635"/>
    </location>
</feature>
<feature type="domain" description="Recombinase" evidence="3">
    <location>
        <begin position="201"/>
        <end position="327"/>
    </location>
</feature>
<evidence type="ECO:0000259" key="3">
    <source>
        <dbReference type="PROSITE" id="PS51737"/>
    </source>
</evidence>
<dbReference type="PROSITE" id="PS51736">
    <property type="entry name" value="RECOMBINASES_3"/>
    <property type="match status" value="1"/>
</dbReference>
<dbReference type="Pfam" id="PF00239">
    <property type="entry name" value="Resolvase"/>
    <property type="match status" value="1"/>
</dbReference>
<dbReference type="Pfam" id="PF07508">
    <property type="entry name" value="Recombinase"/>
    <property type="match status" value="1"/>
</dbReference>
<feature type="compositionally biased region" description="Basic and acidic residues" evidence="1">
    <location>
        <begin position="611"/>
        <end position="622"/>
    </location>
</feature>
<name>A0A8S5PD42_9CAUD</name>
<dbReference type="EMBL" id="BK015403">
    <property type="protein sequence ID" value="DAE05095.1"/>
    <property type="molecule type" value="Genomic_DNA"/>
</dbReference>
<dbReference type="InterPro" id="IPR050639">
    <property type="entry name" value="SSR_resolvase"/>
</dbReference>
<dbReference type="InterPro" id="IPR011109">
    <property type="entry name" value="DNA_bind_recombinase_dom"/>
</dbReference>
<sequence length="635" mass="71738">MGEKVELNHKQKIRDKYKGVDASEIEIIPAKPVETFSVSGGIRRVAAYVRVSTDNDEQTSSYELQKNYYTEYIMGHPGWELVGVYADEGISGTSIAHRKGMLQMIEDCKAGKIDLIMTKSIARFARNIIDCLSVVDLLKNLEPPVGVQFEADNIYTLDNNGRMILTILASLAEEESHTKSVIMNWSIDRRFRRGLFLTPELLGYDRDEEGNLVINQDEASTVKVIYYLYLNGFSLTEIADTLTSFRRKTKAGNVGWSAGALAGIIANERHCGDILGRKTYTPNFLTHKAKKNKGERTQYRRQDHHEPIVSRTVYAAANFLRASRAYAKKARPLPALSVVDSGILQGYVPMDKDWTGFSTDEIQKASESVMCDPTEVQPAEDKTGLDMRGYEVVRSQYFATLQNAAMTIANGKISFNTACLKKFENVEYVELLLNSVSRCIAVRPCAEDNPNAIHWGKLREGRWCTLSKSCRGLAKILFDIMEWDEDLKYRFRGDYIENEGQKVMLFRLDEPEMVKTENIVLPPSEAEADDREETEEKTVKQTIYILPPEWENTFGRPIDSIAEVHLLEQEHYAGGWDILRPAKELVEYSTLTSDDLEDLLNEAEKIIERWPIGDEHGTRDGTESGADVGTGAEED</sequence>
<dbReference type="PANTHER" id="PTHR30461">
    <property type="entry name" value="DNA-INVERTASE FROM LAMBDOID PROPHAGE"/>
    <property type="match status" value="1"/>
</dbReference>
<dbReference type="SUPFAM" id="SSF53041">
    <property type="entry name" value="Resolvase-like"/>
    <property type="match status" value="1"/>
</dbReference>
<evidence type="ECO:0000259" key="2">
    <source>
        <dbReference type="PROSITE" id="PS51736"/>
    </source>
</evidence>
<evidence type="ECO:0000313" key="4">
    <source>
        <dbReference type="EMBL" id="DAE05095.1"/>
    </source>
</evidence>
<dbReference type="GO" id="GO:0003677">
    <property type="term" value="F:DNA binding"/>
    <property type="evidence" value="ECO:0007669"/>
    <property type="project" value="InterPro"/>
</dbReference>
<reference evidence="4" key="1">
    <citation type="journal article" date="2021" name="Proc. Natl. Acad. Sci. U.S.A.">
        <title>A Catalog of Tens of Thousands of Viruses from Human Metagenomes Reveals Hidden Associations with Chronic Diseases.</title>
        <authorList>
            <person name="Tisza M.J."/>
            <person name="Buck C.B."/>
        </authorList>
    </citation>
    <scope>NUCLEOTIDE SEQUENCE</scope>
    <source>
        <strain evidence="4">CtvNP11</strain>
    </source>
</reference>
<dbReference type="Gene3D" id="3.90.1750.20">
    <property type="entry name" value="Putative Large Serine Recombinase, Chain B, Domain 2"/>
    <property type="match status" value="1"/>
</dbReference>
<dbReference type="InterPro" id="IPR038109">
    <property type="entry name" value="DNA_bind_recomb_sf"/>
</dbReference>
<accession>A0A8S5PD42</accession>
<dbReference type="InterPro" id="IPR036162">
    <property type="entry name" value="Resolvase-like_N_sf"/>
</dbReference>
<proteinExistence type="predicted"/>
<feature type="domain" description="Resolvase/invertase-type recombinase catalytic" evidence="2">
    <location>
        <begin position="44"/>
        <end position="194"/>
    </location>
</feature>
<evidence type="ECO:0000256" key="1">
    <source>
        <dbReference type="SAM" id="MobiDB-lite"/>
    </source>
</evidence>
<dbReference type="SMART" id="SM00857">
    <property type="entry name" value="Resolvase"/>
    <property type="match status" value="1"/>
</dbReference>
<dbReference type="CDD" id="cd00338">
    <property type="entry name" value="Ser_Recombinase"/>
    <property type="match status" value="1"/>
</dbReference>
<dbReference type="GO" id="GO:0000150">
    <property type="term" value="F:DNA strand exchange activity"/>
    <property type="evidence" value="ECO:0007669"/>
    <property type="project" value="InterPro"/>
</dbReference>
<dbReference type="PROSITE" id="PS51737">
    <property type="entry name" value="RECOMBINASE_DNA_BIND"/>
    <property type="match status" value="1"/>
</dbReference>